<evidence type="ECO:0000313" key="2">
    <source>
        <dbReference type="EnsemblPlants" id="TraesCS4A02G305100.1.cds1"/>
    </source>
</evidence>
<accession>A0A3B6I1Z1</accession>
<dbReference type="InterPro" id="IPR022149">
    <property type="entry name" value="DUF3681"/>
</dbReference>
<reference evidence="2" key="2">
    <citation type="submission" date="2018-10" db="UniProtKB">
        <authorList>
            <consortium name="EnsemblPlants"/>
        </authorList>
    </citation>
    <scope>IDENTIFICATION</scope>
</reference>
<organism evidence="2">
    <name type="scientific">Triticum aestivum</name>
    <name type="common">Wheat</name>
    <dbReference type="NCBI Taxonomy" id="4565"/>
    <lineage>
        <taxon>Eukaryota</taxon>
        <taxon>Viridiplantae</taxon>
        <taxon>Streptophyta</taxon>
        <taxon>Embryophyta</taxon>
        <taxon>Tracheophyta</taxon>
        <taxon>Spermatophyta</taxon>
        <taxon>Magnoliopsida</taxon>
        <taxon>Liliopsida</taxon>
        <taxon>Poales</taxon>
        <taxon>Poaceae</taxon>
        <taxon>BOP clade</taxon>
        <taxon>Pooideae</taxon>
        <taxon>Triticodae</taxon>
        <taxon>Triticeae</taxon>
        <taxon>Triticinae</taxon>
        <taxon>Triticum</taxon>
    </lineage>
</organism>
<sequence length="128" mass="13457">MNDAALIIDVDVERSDVQPSSAVVATKGIRWVLCLICSFGLATAFMSVASAIYKAPAGVFDGHTCAYYVSVITSGIMGLAEACAAVVWLSSAADDNWRKQLARRCVLCASLLPLAFMAGLGGVRILVK</sequence>
<feature type="transmembrane region" description="Helical" evidence="1">
    <location>
        <begin position="101"/>
        <end position="127"/>
    </location>
</feature>
<feature type="transmembrane region" description="Helical" evidence="1">
    <location>
        <begin position="29"/>
        <end position="53"/>
    </location>
</feature>
<dbReference type="OrthoDB" id="709597at2759"/>
<dbReference type="PANTHER" id="PTHR33530:SF10">
    <property type="entry name" value="PGG DOMAIN-CONTAINING PROTEIN"/>
    <property type="match status" value="1"/>
</dbReference>
<keyword evidence="1" id="KW-0472">Membrane</keyword>
<dbReference type="Proteomes" id="UP000019116">
    <property type="component" value="Chromosome 4A"/>
</dbReference>
<dbReference type="PANTHER" id="PTHR33530">
    <property type="entry name" value="OS01G0147100 PROTEIN"/>
    <property type="match status" value="1"/>
</dbReference>
<keyword evidence="1" id="KW-1133">Transmembrane helix</keyword>
<reference evidence="2" key="1">
    <citation type="submission" date="2018-08" db="EMBL/GenBank/DDBJ databases">
        <authorList>
            <person name="Rossello M."/>
        </authorList>
    </citation>
    <scope>NUCLEOTIDE SEQUENCE [LARGE SCALE GENOMIC DNA]</scope>
    <source>
        <strain evidence="2">cv. Chinese Spring</strain>
    </source>
</reference>
<keyword evidence="1" id="KW-0812">Transmembrane</keyword>
<dbReference type="Gramene" id="TraesCS4A02G305100.1">
    <property type="protein sequence ID" value="TraesCS4A02G305100.1.cds1"/>
    <property type="gene ID" value="TraesCS4A02G305100"/>
</dbReference>
<dbReference type="AlphaFoldDB" id="A0A3B6I1Z1"/>
<evidence type="ECO:0000256" key="1">
    <source>
        <dbReference type="SAM" id="Phobius"/>
    </source>
</evidence>
<proteinExistence type="predicted"/>
<evidence type="ECO:0000313" key="3">
    <source>
        <dbReference type="Proteomes" id="UP000019116"/>
    </source>
</evidence>
<dbReference type="EnsemblPlants" id="TraesCS4A02G305100.1">
    <property type="protein sequence ID" value="TraesCS4A02G305100.1.cds1"/>
    <property type="gene ID" value="TraesCS4A02G305100"/>
</dbReference>
<feature type="transmembrane region" description="Helical" evidence="1">
    <location>
        <begin position="65"/>
        <end position="89"/>
    </location>
</feature>
<dbReference type="Gramene" id="TraesCS4A03G0767400.1">
    <property type="protein sequence ID" value="TraesCS4A03G0767400.1.CDS1"/>
    <property type="gene ID" value="TraesCS4A03G0767400"/>
</dbReference>
<name>A0A3B6I1Z1_WHEAT</name>
<keyword evidence="3" id="KW-1185">Reference proteome</keyword>
<dbReference type="Pfam" id="PF12442">
    <property type="entry name" value="DUF3681"/>
    <property type="match status" value="1"/>
</dbReference>
<protein>
    <submittedName>
        <fullName evidence="2">Uncharacterized protein</fullName>
    </submittedName>
</protein>